<evidence type="ECO:0000313" key="5">
    <source>
        <dbReference type="Proteomes" id="UP000220246"/>
    </source>
</evidence>
<dbReference type="Gene3D" id="2.60.40.1470">
    <property type="entry name" value="ApaG domain"/>
    <property type="match status" value="1"/>
</dbReference>
<evidence type="ECO:0000259" key="3">
    <source>
        <dbReference type="PROSITE" id="PS51087"/>
    </source>
</evidence>
<dbReference type="Pfam" id="PF04379">
    <property type="entry name" value="DUF525"/>
    <property type="match status" value="1"/>
</dbReference>
<dbReference type="InterPro" id="IPR036767">
    <property type="entry name" value="ApaG_sf"/>
</dbReference>
<accession>A0A2A7UQ96</accession>
<dbReference type="PROSITE" id="PS51087">
    <property type="entry name" value="APAG"/>
    <property type="match status" value="1"/>
</dbReference>
<dbReference type="HAMAP" id="MF_00791">
    <property type="entry name" value="ApaG"/>
    <property type="match status" value="1"/>
</dbReference>
<reference evidence="5" key="1">
    <citation type="submission" date="2017-09" db="EMBL/GenBank/DDBJ databases">
        <title>FDA dAtabase for Regulatory Grade micrObial Sequences (FDA-ARGOS): Supporting development and validation of Infectious Disease Dx tests.</title>
        <authorList>
            <person name="Minogue T."/>
            <person name="Wolcott M."/>
            <person name="Wasieloski L."/>
            <person name="Aguilar W."/>
            <person name="Moore D."/>
            <person name="Tallon L."/>
            <person name="Sadzewicz L."/>
            <person name="Ott S."/>
            <person name="Zhao X."/>
            <person name="Nagaraj S."/>
            <person name="Vavikolanu K."/>
            <person name="Aluvathingal J."/>
            <person name="Nadendla S."/>
            <person name="Sichtig H."/>
        </authorList>
    </citation>
    <scope>NUCLEOTIDE SEQUENCE [LARGE SCALE GENOMIC DNA]</scope>
    <source>
        <strain evidence="5">FDAARGOS_394</strain>
    </source>
</reference>
<dbReference type="Proteomes" id="UP000220246">
    <property type="component" value="Unassembled WGS sequence"/>
</dbReference>
<dbReference type="SUPFAM" id="SSF110069">
    <property type="entry name" value="ApaG-like"/>
    <property type="match status" value="1"/>
</dbReference>
<name>A0A2A7UQ96_COMTR</name>
<dbReference type="NCBIfam" id="NF003967">
    <property type="entry name" value="PRK05461.1"/>
    <property type="match status" value="1"/>
</dbReference>
<gene>
    <name evidence="2" type="primary">apaG</name>
    <name evidence="4" type="ORF">CRM82_01435</name>
</gene>
<evidence type="ECO:0000256" key="1">
    <source>
        <dbReference type="ARBA" id="ARBA00017693"/>
    </source>
</evidence>
<dbReference type="EMBL" id="PDEA01000001">
    <property type="protein sequence ID" value="PEH87458.1"/>
    <property type="molecule type" value="Genomic_DNA"/>
</dbReference>
<evidence type="ECO:0000256" key="2">
    <source>
        <dbReference type="HAMAP-Rule" id="MF_00791"/>
    </source>
</evidence>
<keyword evidence="5" id="KW-1185">Reference proteome</keyword>
<dbReference type="RefSeq" id="WP_066541395.1">
    <property type="nucleotide sequence ID" value="NZ_DALZQJ010000009.1"/>
</dbReference>
<feature type="domain" description="ApaG" evidence="3">
    <location>
        <begin position="1"/>
        <end position="124"/>
    </location>
</feature>
<evidence type="ECO:0000313" key="4">
    <source>
        <dbReference type="EMBL" id="PEH87458.1"/>
    </source>
</evidence>
<dbReference type="PANTHER" id="PTHR14289:SF16">
    <property type="entry name" value="POLYMERASE DELTA-INTERACTING PROTEIN 2"/>
    <property type="match status" value="1"/>
</dbReference>
<dbReference type="GO" id="GO:0070987">
    <property type="term" value="P:error-free translesion synthesis"/>
    <property type="evidence" value="ECO:0007669"/>
    <property type="project" value="TreeGrafter"/>
</dbReference>
<organism evidence="4 5">
    <name type="scientific">Comamonas terrigena</name>
    <dbReference type="NCBI Taxonomy" id="32013"/>
    <lineage>
        <taxon>Bacteria</taxon>
        <taxon>Pseudomonadati</taxon>
        <taxon>Pseudomonadota</taxon>
        <taxon>Betaproteobacteria</taxon>
        <taxon>Burkholderiales</taxon>
        <taxon>Comamonadaceae</taxon>
        <taxon>Comamonas</taxon>
    </lineage>
</organism>
<dbReference type="OrthoDB" id="9795226at2"/>
<dbReference type="InterPro" id="IPR007474">
    <property type="entry name" value="ApaG_domain"/>
</dbReference>
<dbReference type="STRING" id="1219032.GCA_001515545_03841"/>
<dbReference type="InterPro" id="IPR023065">
    <property type="entry name" value="Uncharacterised_ApaG"/>
</dbReference>
<dbReference type="GeneID" id="80803401"/>
<protein>
    <recommendedName>
        <fullName evidence="1 2">Protein ApaG</fullName>
    </recommendedName>
</protein>
<dbReference type="AlphaFoldDB" id="A0A2A7UQ96"/>
<dbReference type="PANTHER" id="PTHR14289">
    <property type="entry name" value="F-BOX ONLY PROTEIN 3"/>
    <property type="match status" value="1"/>
</dbReference>
<comment type="caution">
    <text evidence="4">The sequence shown here is derived from an EMBL/GenBank/DDBJ whole genome shotgun (WGS) entry which is preliminary data.</text>
</comment>
<sequence>MPTYEFQVEVETQYLPAQSAPQEGMFRFAYTITITNTGTVAAQLVAREWHIHDAHGREQLVRGLGVVGRQPLLQPGEAHRYTSGCELTTSTGTMHGSYLCVAEDAEVFHTPIPLFVLDVEDPDDGMPAAMPATRILH</sequence>
<proteinExistence type="inferred from homology"/>